<dbReference type="EMBL" id="MFLK01000046">
    <property type="protein sequence ID" value="OGG65443.1"/>
    <property type="molecule type" value="Genomic_DNA"/>
</dbReference>
<dbReference type="PANTHER" id="PTHR35534">
    <property type="entry name" value="50S RIBOSOMAL PROTEIN L32"/>
    <property type="match status" value="1"/>
</dbReference>
<dbReference type="InterPro" id="IPR044957">
    <property type="entry name" value="Ribosomal_bL32_bact"/>
</dbReference>
<name>A0A1F6DVN2_9BACT</name>
<feature type="region of interest" description="Disordered" evidence="6">
    <location>
        <begin position="59"/>
        <end position="88"/>
    </location>
</feature>
<dbReference type="GO" id="GO:0015934">
    <property type="term" value="C:large ribosomal subunit"/>
    <property type="evidence" value="ECO:0007669"/>
    <property type="project" value="InterPro"/>
</dbReference>
<gene>
    <name evidence="5" type="primary">rpmF</name>
    <name evidence="7" type="ORF">A3D71_03090</name>
</gene>
<evidence type="ECO:0000256" key="4">
    <source>
        <dbReference type="ARBA" id="ARBA00035178"/>
    </source>
</evidence>
<evidence type="ECO:0000256" key="6">
    <source>
        <dbReference type="SAM" id="MobiDB-lite"/>
    </source>
</evidence>
<evidence type="ECO:0000313" key="7">
    <source>
        <dbReference type="EMBL" id="OGG65443.1"/>
    </source>
</evidence>
<evidence type="ECO:0000256" key="5">
    <source>
        <dbReference type="HAMAP-Rule" id="MF_00340"/>
    </source>
</evidence>
<comment type="similarity">
    <text evidence="1 5">Belongs to the bacterial ribosomal protein bL32 family.</text>
</comment>
<feature type="compositionally biased region" description="Basic and acidic residues" evidence="6">
    <location>
        <begin position="76"/>
        <end position="88"/>
    </location>
</feature>
<dbReference type="STRING" id="1798497.A3D71_03090"/>
<evidence type="ECO:0000313" key="8">
    <source>
        <dbReference type="Proteomes" id="UP000177652"/>
    </source>
</evidence>
<dbReference type="Pfam" id="PF01783">
    <property type="entry name" value="Ribosomal_L32p"/>
    <property type="match status" value="1"/>
</dbReference>
<dbReference type="HAMAP" id="MF_00340">
    <property type="entry name" value="Ribosomal_bL32"/>
    <property type="match status" value="1"/>
</dbReference>
<accession>A0A1F6DVN2</accession>
<dbReference type="AlphaFoldDB" id="A0A1F6DVN2"/>
<dbReference type="PANTHER" id="PTHR35534:SF1">
    <property type="entry name" value="LARGE RIBOSOMAL SUBUNIT PROTEIN BL32"/>
    <property type="match status" value="1"/>
</dbReference>
<dbReference type="SUPFAM" id="SSF57829">
    <property type="entry name" value="Zn-binding ribosomal proteins"/>
    <property type="match status" value="1"/>
</dbReference>
<dbReference type="GO" id="GO:0006412">
    <property type="term" value="P:translation"/>
    <property type="evidence" value="ECO:0007669"/>
    <property type="project" value="UniProtKB-UniRule"/>
</dbReference>
<sequence>MRVNRSKSGKRRSHHAIAGQRLAKCECGASRISHRACPQCGKYNGKVIIDIVAAAKRAARRQKRKQTELRAAGQTDETKEKETAPTSA</sequence>
<protein>
    <recommendedName>
        <fullName evidence="4 5">Large ribosomal subunit protein bL32</fullName>
    </recommendedName>
</protein>
<evidence type="ECO:0000256" key="2">
    <source>
        <dbReference type="ARBA" id="ARBA00022980"/>
    </source>
</evidence>
<reference evidence="7 8" key="1">
    <citation type="journal article" date="2016" name="Nat. Commun.">
        <title>Thousands of microbial genomes shed light on interconnected biogeochemical processes in an aquifer system.</title>
        <authorList>
            <person name="Anantharaman K."/>
            <person name="Brown C.T."/>
            <person name="Hug L.A."/>
            <person name="Sharon I."/>
            <person name="Castelle C.J."/>
            <person name="Probst A.J."/>
            <person name="Thomas B.C."/>
            <person name="Singh A."/>
            <person name="Wilkins M.J."/>
            <person name="Karaoz U."/>
            <person name="Brodie E.L."/>
            <person name="Williams K.H."/>
            <person name="Hubbard S.S."/>
            <person name="Banfield J.F."/>
        </authorList>
    </citation>
    <scope>NUCLEOTIDE SEQUENCE [LARGE SCALE GENOMIC DNA]</scope>
</reference>
<keyword evidence="3 5" id="KW-0687">Ribonucleoprotein</keyword>
<organism evidence="7 8">
    <name type="scientific">Candidatus Kaiserbacteria bacterium RIFCSPHIGHO2_02_FULL_55_20</name>
    <dbReference type="NCBI Taxonomy" id="1798497"/>
    <lineage>
        <taxon>Bacteria</taxon>
        <taxon>Candidatus Kaiseribacteriota</taxon>
    </lineage>
</organism>
<dbReference type="InterPro" id="IPR011332">
    <property type="entry name" value="Ribosomal_zn-bd"/>
</dbReference>
<dbReference type="InterPro" id="IPR002677">
    <property type="entry name" value="Ribosomal_bL32"/>
</dbReference>
<evidence type="ECO:0000256" key="3">
    <source>
        <dbReference type="ARBA" id="ARBA00023274"/>
    </source>
</evidence>
<proteinExistence type="inferred from homology"/>
<dbReference type="Proteomes" id="UP000177652">
    <property type="component" value="Unassembled WGS sequence"/>
</dbReference>
<evidence type="ECO:0000256" key="1">
    <source>
        <dbReference type="ARBA" id="ARBA00008560"/>
    </source>
</evidence>
<keyword evidence="2 5" id="KW-0689">Ribosomal protein</keyword>
<dbReference type="NCBIfam" id="TIGR01031">
    <property type="entry name" value="rpmF_bact"/>
    <property type="match status" value="1"/>
</dbReference>
<dbReference type="GO" id="GO:0003735">
    <property type="term" value="F:structural constituent of ribosome"/>
    <property type="evidence" value="ECO:0007669"/>
    <property type="project" value="InterPro"/>
</dbReference>
<comment type="caution">
    <text evidence="7">The sequence shown here is derived from an EMBL/GenBank/DDBJ whole genome shotgun (WGS) entry which is preliminary data.</text>
</comment>